<gene>
    <name evidence="1" type="ORF">K488DRAFT_76778</name>
</gene>
<reference evidence="1" key="1">
    <citation type="submission" date="2021-02" db="EMBL/GenBank/DDBJ databases">
        <authorList>
            <consortium name="DOE Joint Genome Institute"/>
            <person name="Ahrendt S."/>
            <person name="Looney B.P."/>
            <person name="Miyauchi S."/>
            <person name="Morin E."/>
            <person name="Drula E."/>
            <person name="Courty P.E."/>
            <person name="Chicoki N."/>
            <person name="Fauchery L."/>
            <person name="Kohler A."/>
            <person name="Kuo A."/>
            <person name="Labutti K."/>
            <person name="Pangilinan J."/>
            <person name="Lipzen A."/>
            <person name="Riley R."/>
            <person name="Andreopoulos W."/>
            <person name="He G."/>
            <person name="Johnson J."/>
            <person name="Barry K.W."/>
            <person name="Grigoriev I.V."/>
            <person name="Nagy L."/>
            <person name="Hibbett D."/>
            <person name="Henrissat B."/>
            <person name="Matheny P.B."/>
            <person name="Labbe J."/>
            <person name="Martin F."/>
        </authorList>
    </citation>
    <scope>NUCLEOTIDE SEQUENCE</scope>
    <source>
        <strain evidence="1">EC-137</strain>
    </source>
</reference>
<sequence>MRAVLVKDGKGPIENLYIGEVPEPALGDGDVKVKVKAFGLNRADCAQRMGSYPGLTSDAIMGLEFSGIVVDVAPGVSGFKSGDEVLGLTVGGAYAEYISVHASTVLKKASHLSWAEAAGIPEAFLTAYGILKRTCELKEGDNVLIHAGASGVGIAAIQLARYFGAKTVIATASTKDKLGWLLSIPFGATHVSNYKTENFVDVVKQATDGHGADVVVDPVGQSHWHQNIDALATDGRMGILALMSGSVVKDADLKHVLFKRLRIQGSTLRWRDKAYKEKLVGEFSEIMADITGISGNGKLRVYIHKVYPWAEIQAATREMEDNKNIGKIIAEVV</sequence>
<accession>A0ACB8QTP4</accession>
<comment type="caution">
    <text evidence="1">The sequence shown here is derived from an EMBL/GenBank/DDBJ whole genome shotgun (WGS) entry which is preliminary data.</text>
</comment>
<keyword evidence="2" id="KW-1185">Reference proteome</keyword>
<reference evidence="1" key="2">
    <citation type="journal article" date="2022" name="New Phytol.">
        <title>Evolutionary transition to the ectomycorrhizal habit in the genomes of a hyperdiverse lineage of mushroom-forming fungi.</title>
        <authorList>
            <person name="Looney B."/>
            <person name="Miyauchi S."/>
            <person name="Morin E."/>
            <person name="Drula E."/>
            <person name="Courty P.E."/>
            <person name="Kohler A."/>
            <person name="Kuo A."/>
            <person name="LaButti K."/>
            <person name="Pangilinan J."/>
            <person name="Lipzen A."/>
            <person name="Riley R."/>
            <person name="Andreopoulos W."/>
            <person name="He G."/>
            <person name="Johnson J."/>
            <person name="Nolan M."/>
            <person name="Tritt A."/>
            <person name="Barry K.W."/>
            <person name="Grigoriev I.V."/>
            <person name="Nagy L.G."/>
            <person name="Hibbett D."/>
            <person name="Henrissat B."/>
            <person name="Matheny P.B."/>
            <person name="Labbe J."/>
            <person name="Martin F.M."/>
        </authorList>
    </citation>
    <scope>NUCLEOTIDE SEQUENCE</scope>
    <source>
        <strain evidence="1">EC-137</strain>
    </source>
</reference>
<evidence type="ECO:0000313" key="2">
    <source>
        <dbReference type="Proteomes" id="UP000814128"/>
    </source>
</evidence>
<evidence type="ECO:0000313" key="1">
    <source>
        <dbReference type="EMBL" id="KAI0035216.1"/>
    </source>
</evidence>
<dbReference type="EMBL" id="MU273488">
    <property type="protein sequence ID" value="KAI0035216.1"/>
    <property type="molecule type" value="Genomic_DNA"/>
</dbReference>
<dbReference type="Proteomes" id="UP000814128">
    <property type="component" value="Unassembled WGS sequence"/>
</dbReference>
<protein>
    <submittedName>
        <fullName evidence="1">Uncharacterized protein</fullName>
    </submittedName>
</protein>
<name>A0ACB8QTP4_9AGAM</name>
<proteinExistence type="predicted"/>
<organism evidence="1 2">
    <name type="scientific">Vararia minispora EC-137</name>
    <dbReference type="NCBI Taxonomy" id="1314806"/>
    <lineage>
        <taxon>Eukaryota</taxon>
        <taxon>Fungi</taxon>
        <taxon>Dikarya</taxon>
        <taxon>Basidiomycota</taxon>
        <taxon>Agaricomycotina</taxon>
        <taxon>Agaricomycetes</taxon>
        <taxon>Russulales</taxon>
        <taxon>Lachnocladiaceae</taxon>
        <taxon>Vararia</taxon>
    </lineage>
</organism>